<keyword evidence="4" id="KW-1185">Reference proteome</keyword>
<dbReference type="GO" id="GO:0016579">
    <property type="term" value="P:protein deubiquitination"/>
    <property type="evidence" value="ECO:0007669"/>
    <property type="project" value="InterPro"/>
</dbReference>
<reference evidence="3 4" key="1">
    <citation type="journal article" date="2023" name="Genes (Basel)">
        <title>Chromosome-Level Genome Assembly and Circadian Gene Repertoire of the Patagonia Blennie Eleginops maclovinus-The Closest Ancestral Proxy of Antarctic Cryonotothenioids.</title>
        <authorList>
            <person name="Cheng C.C."/>
            <person name="Rivera-Colon A.G."/>
            <person name="Minhas B.F."/>
            <person name="Wilson L."/>
            <person name="Rayamajhi N."/>
            <person name="Vargas-Chacoff L."/>
            <person name="Catchen J.M."/>
        </authorList>
    </citation>
    <scope>NUCLEOTIDE SEQUENCE [LARGE SCALE GENOMIC DNA]</scope>
    <source>
        <strain evidence="3">JMC-PN-2008</strain>
    </source>
</reference>
<sequence>MTKDFREAVERHIKDNPLTTCIDRQLESLFGDLKIYTAYTFKITNELGIKNVYEQQDAAEYFEKILAKTSDGASKIFHGQLTHKTICSSCRTETSAAGPFWHLPLALVDSDSQNYSMVTGIEDYFRESSLIGENQLYCEKCDGKSDATTKCVIEHPPEVLMLLLKRFEFDYYSMTYVKINCTVDVPCSLQIPENQTYELVAAVDHFGDLRSGHYIATIKSEDDGRWYSFNDSCVMLLDYQPFQSDKVEKSSSAYLLFYRKEKVPAAGTQDFGEESTPGGSPHSTCDTQDKSQTEKIKREEDEGKVEEGYDTAAAFSTDSDEGTGIKDRARVRSSISDIYNIEDQGNRGNARQRNDLNVQFNEEGNDLNAGKQREEGKLNMDALDDMRRNKDLRKSRDTPPEESVDDEHNDSGGVGDFIHGVCNRERNDLHAEKQRDEVIVNMGDEDDMRGSKEMRSSKDTLDVSLGLETPEESVDDQPNDSVRVGDVSHGYNPGVSEGHLKKQDESKAAQSRERDEKTDKTRQNEQSEEKSKSLRKHLYRDREHHESEGLRNVKPDNLEGQQNMWQAYGPSVDQKGEGWKTEIDVEVDMEGKTDPSRSRDSRQPREGRRDVKGALKQKKGNDKHEQRTETLMTKPYLWEGGEDQDKRRLDGVEQEHHQQQKTSAPHLTSKDDHEEGQATEQERKHFPNRADSFRSKRSRRQTKDGEDDSVEKMEIERKPKQLIVKIFEEETKETTFGKQTTSEASYFGIIPKEKNAQQESLSEGFSGIKLSDSTLPKPKKHESKRYKANSYQENVATSAMDLNAENMQKVSETQEQTAEKQLETVERGEKEMSRGQYGQEKENGNGKKKKTTSCFCKHRKRVHQSSKSD</sequence>
<feature type="compositionally biased region" description="Acidic residues" evidence="1">
    <location>
        <begin position="469"/>
        <end position="478"/>
    </location>
</feature>
<feature type="compositionally biased region" description="Basic and acidic residues" evidence="1">
    <location>
        <begin position="574"/>
        <end position="628"/>
    </location>
</feature>
<feature type="region of interest" description="Disordered" evidence="1">
    <location>
        <begin position="361"/>
        <end position="720"/>
    </location>
</feature>
<dbReference type="PANTHER" id="PTHR24006">
    <property type="entry name" value="UBIQUITIN CARBOXYL-TERMINAL HYDROLASE"/>
    <property type="match status" value="1"/>
</dbReference>
<name>A0AAN7X8Z5_ELEMC</name>
<feature type="compositionally biased region" description="Polar residues" evidence="1">
    <location>
        <begin position="277"/>
        <end position="286"/>
    </location>
</feature>
<evidence type="ECO:0000313" key="4">
    <source>
        <dbReference type="Proteomes" id="UP001346869"/>
    </source>
</evidence>
<feature type="compositionally biased region" description="Basic residues" evidence="1">
    <location>
        <begin position="777"/>
        <end position="787"/>
    </location>
</feature>
<proteinExistence type="predicted"/>
<feature type="compositionally biased region" description="Basic and acidic residues" evidence="1">
    <location>
        <begin position="540"/>
        <end position="557"/>
    </location>
</feature>
<reference evidence="3 4" key="2">
    <citation type="journal article" date="2023" name="Mol. Biol. Evol.">
        <title>Genomics of Secondarily Temperate Adaptation in the Only Non-Antarctic Icefish.</title>
        <authorList>
            <person name="Rivera-Colon A.G."/>
            <person name="Rayamajhi N."/>
            <person name="Minhas B.F."/>
            <person name="Madrigal G."/>
            <person name="Bilyk K.T."/>
            <person name="Yoon V."/>
            <person name="Hune M."/>
            <person name="Gregory S."/>
            <person name="Cheng C.H.C."/>
            <person name="Catchen J.M."/>
        </authorList>
    </citation>
    <scope>NUCLEOTIDE SEQUENCE [LARGE SCALE GENOMIC DNA]</scope>
    <source>
        <strain evidence="3">JMC-PN-2008</strain>
    </source>
</reference>
<feature type="compositionally biased region" description="Basic and acidic residues" evidence="1">
    <location>
        <begin position="422"/>
        <end position="438"/>
    </location>
</feature>
<dbReference type="SUPFAM" id="SSF54001">
    <property type="entry name" value="Cysteine proteinases"/>
    <property type="match status" value="1"/>
</dbReference>
<feature type="compositionally biased region" description="Basic and acidic residues" evidence="1">
    <location>
        <begin position="643"/>
        <end position="658"/>
    </location>
</feature>
<feature type="compositionally biased region" description="Basic and acidic residues" evidence="1">
    <location>
        <begin position="498"/>
        <end position="532"/>
    </location>
</feature>
<feature type="region of interest" description="Disordered" evidence="1">
    <location>
        <begin position="268"/>
        <end position="328"/>
    </location>
</feature>
<dbReference type="GO" id="GO:0004843">
    <property type="term" value="F:cysteine-type deubiquitinase activity"/>
    <property type="evidence" value="ECO:0007669"/>
    <property type="project" value="InterPro"/>
</dbReference>
<feature type="compositionally biased region" description="Basic and acidic residues" evidence="1">
    <location>
        <begin position="287"/>
        <end position="307"/>
    </location>
</feature>
<feature type="compositionally biased region" description="Basic and acidic residues" evidence="1">
    <location>
        <begin position="710"/>
        <end position="719"/>
    </location>
</feature>
<dbReference type="AlphaFoldDB" id="A0AAN7X8Z5"/>
<dbReference type="GO" id="GO:0005634">
    <property type="term" value="C:nucleus"/>
    <property type="evidence" value="ECO:0007669"/>
    <property type="project" value="TreeGrafter"/>
</dbReference>
<feature type="region of interest" description="Disordered" evidence="1">
    <location>
        <begin position="756"/>
        <end position="794"/>
    </location>
</feature>
<feature type="region of interest" description="Disordered" evidence="1">
    <location>
        <begin position="808"/>
        <end position="869"/>
    </location>
</feature>
<dbReference type="InterPro" id="IPR001394">
    <property type="entry name" value="Peptidase_C19_UCH"/>
</dbReference>
<dbReference type="PROSITE" id="PS50235">
    <property type="entry name" value="USP_3"/>
    <property type="match status" value="1"/>
</dbReference>
<organism evidence="3 4">
    <name type="scientific">Eleginops maclovinus</name>
    <name type="common">Patagonian blennie</name>
    <name type="synonym">Eleginus maclovinus</name>
    <dbReference type="NCBI Taxonomy" id="56733"/>
    <lineage>
        <taxon>Eukaryota</taxon>
        <taxon>Metazoa</taxon>
        <taxon>Chordata</taxon>
        <taxon>Craniata</taxon>
        <taxon>Vertebrata</taxon>
        <taxon>Euteleostomi</taxon>
        <taxon>Actinopterygii</taxon>
        <taxon>Neopterygii</taxon>
        <taxon>Teleostei</taxon>
        <taxon>Neoteleostei</taxon>
        <taxon>Acanthomorphata</taxon>
        <taxon>Eupercaria</taxon>
        <taxon>Perciformes</taxon>
        <taxon>Notothenioidei</taxon>
        <taxon>Eleginopidae</taxon>
        <taxon>Eleginops</taxon>
    </lineage>
</organism>
<dbReference type="EMBL" id="JAUZQC010000015">
    <property type="protein sequence ID" value="KAK5858708.1"/>
    <property type="molecule type" value="Genomic_DNA"/>
</dbReference>
<dbReference type="Proteomes" id="UP001346869">
    <property type="component" value="Unassembled WGS sequence"/>
</dbReference>
<dbReference type="InterPro" id="IPR050164">
    <property type="entry name" value="Peptidase_C19"/>
</dbReference>
<gene>
    <name evidence="3" type="ORF">PBY51_002829</name>
</gene>
<protein>
    <recommendedName>
        <fullName evidence="2">USP domain-containing protein</fullName>
    </recommendedName>
</protein>
<dbReference type="CDD" id="cd02257">
    <property type="entry name" value="Peptidase_C19"/>
    <property type="match status" value="1"/>
</dbReference>
<accession>A0AAN7X8Z5</accession>
<evidence type="ECO:0000313" key="3">
    <source>
        <dbReference type="EMBL" id="KAK5858708.1"/>
    </source>
</evidence>
<dbReference type="InterPro" id="IPR038765">
    <property type="entry name" value="Papain-like_cys_pep_sf"/>
</dbReference>
<dbReference type="PANTHER" id="PTHR24006:SF899">
    <property type="entry name" value="UBIQUITIN CARBOXYL-TERMINAL HYDROLASE"/>
    <property type="match status" value="1"/>
</dbReference>
<feature type="compositionally biased region" description="Basic residues" evidence="1">
    <location>
        <begin position="846"/>
        <end position="869"/>
    </location>
</feature>
<feature type="compositionally biased region" description="Basic and acidic residues" evidence="1">
    <location>
        <begin position="668"/>
        <end position="685"/>
    </location>
</feature>
<feature type="compositionally biased region" description="Basic and acidic residues" evidence="1">
    <location>
        <begin position="448"/>
        <end position="461"/>
    </location>
</feature>
<dbReference type="Gene3D" id="3.90.70.10">
    <property type="entry name" value="Cysteine proteinases"/>
    <property type="match status" value="1"/>
</dbReference>
<dbReference type="GO" id="GO:0005829">
    <property type="term" value="C:cytosol"/>
    <property type="evidence" value="ECO:0007669"/>
    <property type="project" value="TreeGrafter"/>
</dbReference>
<feature type="domain" description="USP" evidence="2">
    <location>
        <begin position="1"/>
        <end position="261"/>
    </location>
</feature>
<evidence type="ECO:0000259" key="2">
    <source>
        <dbReference type="PROSITE" id="PS50235"/>
    </source>
</evidence>
<dbReference type="InterPro" id="IPR028889">
    <property type="entry name" value="USP"/>
</dbReference>
<evidence type="ECO:0000256" key="1">
    <source>
        <dbReference type="SAM" id="MobiDB-lite"/>
    </source>
</evidence>
<feature type="compositionally biased region" description="Basic and acidic residues" evidence="1">
    <location>
        <begin position="817"/>
        <end position="845"/>
    </location>
</feature>
<feature type="compositionally biased region" description="Basic and acidic residues" evidence="1">
    <location>
        <begin position="371"/>
        <end position="399"/>
    </location>
</feature>
<dbReference type="Pfam" id="PF00443">
    <property type="entry name" value="UCH"/>
    <property type="match status" value="1"/>
</dbReference>
<comment type="caution">
    <text evidence="3">The sequence shown here is derived from an EMBL/GenBank/DDBJ whole genome shotgun (WGS) entry which is preliminary data.</text>
</comment>